<proteinExistence type="inferred from homology"/>
<dbReference type="PANTHER" id="PTHR43179:SF12">
    <property type="entry name" value="GALACTOFURANOSYLTRANSFERASE GLFT2"/>
    <property type="match status" value="1"/>
</dbReference>
<organism evidence="5 6">
    <name type="scientific">Rhizobium lusitanum</name>
    <dbReference type="NCBI Taxonomy" id="293958"/>
    <lineage>
        <taxon>Bacteria</taxon>
        <taxon>Pseudomonadati</taxon>
        <taxon>Pseudomonadota</taxon>
        <taxon>Alphaproteobacteria</taxon>
        <taxon>Hyphomicrobiales</taxon>
        <taxon>Rhizobiaceae</taxon>
        <taxon>Rhizobium/Agrobacterium group</taxon>
        <taxon>Rhizobium</taxon>
    </lineage>
</organism>
<evidence type="ECO:0000256" key="3">
    <source>
        <dbReference type="ARBA" id="ARBA00022679"/>
    </source>
</evidence>
<comment type="similarity">
    <text evidence="1">Belongs to the glycosyltransferase 2 family.</text>
</comment>
<dbReference type="Proteomes" id="UP000199205">
    <property type="component" value="Unassembled WGS sequence"/>
</dbReference>
<evidence type="ECO:0000256" key="2">
    <source>
        <dbReference type="ARBA" id="ARBA00022676"/>
    </source>
</evidence>
<protein>
    <submittedName>
        <fullName evidence="5">Glycosyltransferase, GT2 family</fullName>
    </submittedName>
</protein>
<dbReference type="InterPro" id="IPR029044">
    <property type="entry name" value="Nucleotide-diphossugar_trans"/>
</dbReference>
<dbReference type="GO" id="GO:0016757">
    <property type="term" value="F:glycosyltransferase activity"/>
    <property type="evidence" value="ECO:0007669"/>
    <property type="project" value="UniProtKB-KW"/>
</dbReference>
<evidence type="ECO:0000256" key="1">
    <source>
        <dbReference type="ARBA" id="ARBA00006739"/>
    </source>
</evidence>
<keyword evidence="2" id="KW-0328">Glycosyltransferase</keyword>
<keyword evidence="3 5" id="KW-0808">Transferase</keyword>
<sequence>MGAPLRIPVFSKSRSSNKPSETELQRAQRIRDAGDIWGAFTILRAGYEKQPSEEIATELSSLIGTTSGYVDVLAAMASHFDNNFYLNSNPDVRGATKDGDIHYLLYGWKENRNPSPFFDNAFYRDRNPDLKPGEFLLSHFAKCGKAAGSPANPINDRYWFEPFSPTDEQWSKLSPARMNDNTETVVIIPVYKGYEETMTAIYHAVSSRGNDRYSLLVINDKSPDDAINARLRSLAAKGLFEYHASVINRGFVQTCNYAIKELSGNHDVILLNSDAYVFPGWYNRLKAHAIDPSVATVTPLSNNATICSYPLTHRDNFLALECTPEQLDTLAANANRGLAVETPTGVGFCFYMNRNVINKIGALDSDAFKVGYGEENDFCMRALNHGYKNLIVGDVFVFHTGSVSFSAIKEENFNMGQKALEVNHPNYSPLVRGHIMADPELHLRRRLDMERLSAALRGATVFVTHKWGGGINTYLKQQKEALKDKKSDFVTLQVHDSCRVTVNTDYGLFVPNLTNIDLRNEFGLVAEMIDKLSPKLFHVNSFAGIDWHWHKKLLELISESGIPYKYVGHDYSSISHHYQLLRPDNIYAPIPSIQERRTWSTMIENSGSIDICDPDERLEAYTGFLVKAAVVEVPSKAANAILEREFPQVTFNVVPHDDHLPDFPIATRRARDKRIKVAVIGAIGPHKGSDVLTALAVDAKNRNLELDYTLVGYSSNDELLKSQGVYITGPYHTEAEALDILSRAQPDFVLIPSIWPETFCYALSMALKLLIPPVVFDIGAQAERVSPLAWGVTLPISLAYAPRKLSETLLGIDIDKLWDARERKIAA</sequence>
<evidence type="ECO:0000259" key="4">
    <source>
        <dbReference type="Pfam" id="PF00535"/>
    </source>
</evidence>
<dbReference type="SUPFAM" id="SSF53448">
    <property type="entry name" value="Nucleotide-diphospho-sugar transferases"/>
    <property type="match status" value="1"/>
</dbReference>
<dbReference type="Gene3D" id="3.40.50.2000">
    <property type="entry name" value="Glycogen Phosphorylase B"/>
    <property type="match status" value="1"/>
</dbReference>
<evidence type="ECO:0000313" key="5">
    <source>
        <dbReference type="EMBL" id="SCB50961.1"/>
    </source>
</evidence>
<dbReference type="Pfam" id="PF00535">
    <property type="entry name" value="Glycos_transf_2"/>
    <property type="match status" value="1"/>
</dbReference>
<dbReference type="Gene3D" id="3.90.550.10">
    <property type="entry name" value="Spore Coat Polysaccharide Biosynthesis Protein SpsA, Chain A"/>
    <property type="match status" value="1"/>
</dbReference>
<dbReference type="AlphaFoldDB" id="A0A1C3XFC1"/>
<name>A0A1C3XFC1_9HYPH</name>
<feature type="domain" description="Glycosyltransferase 2-like" evidence="4">
    <location>
        <begin position="186"/>
        <end position="360"/>
    </location>
</feature>
<accession>A0A1C3XFC1</accession>
<gene>
    <name evidence="5" type="ORF">GA0061101_1366</name>
</gene>
<dbReference type="OrthoDB" id="9771846at2"/>
<reference evidence="5 6" key="1">
    <citation type="submission" date="2016-08" db="EMBL/GenBank/DDBJ databases">
        <authorList>
            <person name="Seilhamer J.J."/>
        </authorList>
    </citation>
    <scope>NUCLEOTIDE SEQUENCE [LARGE SCALE GENOMIC DNA]</scope>
    <source>
        <strain evidence="5 6">P1-7</strain>
    </source>
</reference>
<dbReference type="EMBL" id="FMAF01000036">
    <property type="protein sequence ID" value="SCB50961.1"/>
    <property type="molecule type" value="Genomic_DNA"/>
</dbReference>
<dbReference type="InterPro" id="IPR001173">
    <property type="entry name" value="Glyco_trans_2-like"/>
</dbReference>
<dbReference type="PANTHER" id="PTHR43179">
    <property type="entry name" value="RHAMNOSYLTRANSFERASE WBBL"/>
    <property type="match status" value="1"/>
</dbReference>
<dbReference type="SUPFAM" id="SSF53756">
    <property type="entry name" value="UDP-Glycosyltransferase/glycogen phosphorylase"/>
    <property type="match status" value="1"/>
</dbReference>
<evidence type="ECO:0000313" key="6">
    <source>
        <dbReference type="Proteomes" id="UP000199205"/>
    </source>
</evidence>